<protein>
    <submittedName>
        <fullName evidence="3">Protein-tyrosine-phosphatase</fullName>
    </submittedName>
</protein>
<evidence type="ECO:0000313" key="4">
    <source>
        <dbReference type="Proteomes" id="UP000195137"/>
    </source>
</evidence>
<dbReference type="GO" id="GO:0046685">
    <property type="term" value="P:response to arsenic-containing substance"/>
    <property type="evidence" value="ECO:0007669"/>
    <property type="project" value="UniProtKB-KW"/>
</dbReference>
<dbReference type="SMART" id="SM00226">
    <property type="entry name" value="LMWPc"/>
    <property type="match status" value="1"/>
</dbReference>
<evidence type="ECO:0000313" key="3">
    <source>
        <dbReference type="EMBL" id="OUJ18289.1"/>
    </source>
</evidence>
<accession>A0A1Y3GA48</accession>
<dbReference type="InterPro" id="IPR023485">
    <property type="entry name" value="Ptyr_pPase"/>
</dbReference>
<dbReference type="InterPro" id="IPR036196">
    <property type="entry name" value="Ptyr_pPase_sf"/>
</dbReference>
<reference evidence="3 4" key="1">
    <citation type="submission" date="2016-12" db="EMBL/GenBank/DDBJ databases">
        <title>Discovery of methanogenic haloarchaea.</title>
        <authorList>
            <person name="Sorokin D.Y."/>
            <person name="Makarova K.S."/>
            <person name="Abbas B."/>
            <person name="Ferrer M."/>
            <person name="Golyshin P.N."/>
        </authorList>
    </citation>
    <scope>NUCLEOTIDE SEQUENCE [LARGE SCALE GENOMIC DNA]</scope>
    <source>
        <strain evidence="3">AMET1</strain>
    </source>
</reference>
<dbReference type="PANTHER" id="PTHR43428">
    <property type="entry name" value="ARSENATE REDUCTASE"/>
    <property type="match status" value="1"/>
</dbReference>
<feature type="domain" description="Phosphotyrosine protein phosphatase I" evidence="2">
    <location>
        <begin position="1"/>
        <end position="115"/>
    </location>
</feature>
<dbReference type="AlphaFoldDB" id="A0A1Y3GA48"/>
<dbReference type="SUPFAM" id="SSF52788">
    <property type="entry name" value="Phosphotyrosine protein phosphatases I"/>
    <property type="match status" value="1"/>
</dbReference>
<sequence length="117" mass="12992">MARAIAEEIVRERDLDVDVYCGGTQPSDKLHVNVVRAMAEFGVDVSGRRPRKIGFEELESMDIVVSMGCSGSACPSSLAVETREWDLEDPAGKGIEEVCKIRDEIENLVRDLLESFF</sequence>
<gene>
    <name evidence="3" type="ORF">AMET1_1200</name>
</gene>
<evidence type="ECO:0000259" key="2">
    <source>
        <dbReference type="SMART" id="SM00226"/>
    </source>
</evidence>
<keyword evidence="1" id="KW-0059">Arsenical resistance</keyword>
<dbReference type="EMBL" id="MRZU01000004">
    <property type="protein sequence ID" value="OUJ18289.1"/>
    <property type="molecule type" value="Genomic_DNA"/>
</dbReference>
<comment type="caution">
    <text evidence="3">The sequence shown here is derived from an EMBL/GenBank/DDBJ whole genome shotgun (WGS) entry which is preliminary data.</text>
</comment>
<name>A0A1Y3GA48_9EURY</name>
<dbReference type="Gene3D" id="3.40.50.2300">
    <property type="match status" value="1"/>
</dbReference>
<organism evidence="3 4">
    <name type="scientific">Methanonatronarchaeum thermophilum</name>
    <dbReference type="NCBI Taxonomy" id="1927129"/>
    <lineage>
        <taxon>Archaea</taxon>
        <taxon>Methanobacteriati</taxon>
        <taxon>Methanobacteriota</taxon>
        <taxon>Methanonatronarchaeia</taxon>
        <taxon>Methanonatronarchaeales</taxon>
        <taxon>Methanonatronarchaeaceae</taxon>
        <taxon>Methanonatronarchaeum</taxon>
    </lineage>
</organism>
<dbReference type="PANTHER" id="PTHR43428:SF1">
    <property type="entry name" value="ARSENATE REDUCTASE"/>
    <property type="match status" value="1"/>
</dbReference>
<proteinExistence type="predicted"/>
<evidence type="ECO:0000256" key="1">
    <source>
        <dbReference type="ARBA" id="ARBA00022849"/>
    </source>
</evidence>
<keyword evidence="4" id="KW-1185">Reference proteome</keyword>
<dbReference type="Pfam" id="PF01451">
    <property type="entry name" value="LMWPc"/>
    <property type="match status" value="1"/>
</dbReference>
<dbReference type="Proteomes" id="UP000195137">
    <property type="component" value="Unassembled WGS sequence"/>
</dbReference>